<protein>
    <submittedName>
        <fullName evidence="1">Uncharacterized protein</fullName>
    </submittedName>
</protein>
<proteinExistence type="predicted"/>
<dbReference type="PANTHER" id="PTHR34485">
    <property type="entry name" value="PROLINE-RICH, LACRIMAL 1"/>
    <property type="match status" value="1"/>
</dbReference>
<name>A0ABN8LZB5_9CNID</name>
<gene>
    <name evidence="1" type="ORF">PEVE_00011724</name>
</gene>
<keyword evidence="2" id="KW-1185">Reference proteome</keyword>
<evidence type="ECO:0000313" key="2">
    <source>
        <dbReference type="Proteomes" id="UP001159427"/>
    </source>
</evidence>
<reference evidence="1 2" key="1">
    <citation type="submission" date="2022-05" db="EMBL/GenBank/DDBJ databases">
        <authorList>
            <consortium name="Genoscope - CEA"/>
            <person name="William W."/>
        </authorList>
    </citation>
    <scope>NUCLEOTIDE SEQUENCE [LARGE SCALE GENOMIC DNA]</scope>
</reference>
<dbReference type="Proteomes" id="UP001159427">
    <property type="component" value="Unassembled WGS sequence"/>
</dbReference>
<evidence type="ECO:0000313" key="1">
    <source>
        <dbReference type="EMBL" id="CAH3021520.1"/>
    </source>
</evidence>
<accession>A0ABN8LZB5</accession>
<sequence length="228" mass="25580">MVSILVPTGMEDKGLGGAITVRIACSGCGNSIHYASSMTVLDQICEMGKNEMKMKNPSTLGSWKKAVTTSDGCWLIRGHHSQCCTFVVINFLTGCTLYYGHSYMRGSNNICDSELWEGTSKAAEGHLAEVCFNKAKEEEMVIAVNWQDADSSSAKSFRFLYCVLFRRQYTKRQRIIHQMARQLMRNSMKKKLQGQLRKIYKSNKLRQLLKLVSVVAQTICEGQVCAAH</sequence>
<dbReference type="PANTHER" id="PTHR34485:SF2">
    <property type="entry name" value="PROLINE RICH, LACRIMAL 1"/>
    <property type="match status" value="1"/>
</dbReference>
<dbReference type="EMBL" id="CALNXI010000185">
    <property type="protein sequence ID" value="CAH3021520.1"/>
    <property type="molecule type" value="Genomic_DNA"/>
</dbReference>
<comment type="caution">
    <text evidence="1">The sequence shown here is derived from an EMBL/GenBank/DDBJ whole genome shotgun (WGS) entry which is preliminary data.</text>
</comment>
<organism evidence="1 2">
    <name type="scientific">Porites evermanni</name>
    <dbReference type="NCBI Taxonomy" id="104178"/>
    <lineage>
        <taxon>Eukaryota</taxon>
        <taxon>Metazoa</taxon>
        <taxon>Cnidaria</taxon>
        <taxon>Anthozoa</taxon>
        <taxon>Hexacorallia</taxon>
        <taxon>Scleractinia</taxon>
        <taxon>Fungiina</taxon>
        <taxon>Poritidae</taxon>
        <taxon>Porites</taxon>
    </lineage>
</organism>